<comment type="caution">
    <text evidence="1">The sequence shown here is derived from an EMBL/GenBank/DDBJ whole genome shotgun (WGS) entry which is preliminary data.</text>
</comment>
<evidence type="ECO:0000313" key="1">
    <source>
        <dbReference type="EMBL" id="KAG8201891.1"/>
    </source>
</evidence>
<keyword evidence="2" id="KW-1185">Reference proteome</keyword>
<organism evidence="1 2">
    <name type="scientific">Oedothorax gibbosus</name>
    <dbReference type="NCBI Taxonomy" id="931172"/>
    <lineage>
        <taxon>Eukaryota</taxon>
        <taxon>Metazoa</taxon>
        <taxon>Ecdysozoa</taxon>
        <taxon>Arthropoda</taxon>
        <taxon>Chelicerata</taxon>
        <taxon>Arachnida</taxon>
        <taxon>Araneae</taxon>
        <taxon>Araneomorphae</taxon>
        <taxon>Entelegynae</taxon>
        <taxon>Araneoidea</taxon>
        <taxon>Linyphiidae</taxon>
        <taxon>Erigoninae</taxon>
        <taxon>Oedothorax</taxon>
    </lineage>
</organism>
<protein>
    <submittedName>
        <fullName evidence="1">Uncharacterized protein</fullName>
    </submittedName>
</protein>
<dbReference type="Proteomes" id="UP000827092">
    <property type="component" value="Unassembled WGS sequence"/>
</dbReference>
<sequence length="67" mass="7584">MRLSSIVYPNVKAYNTSKEQPSKDAFRVSEVSLVFPESAILCLRISQIPIKDASSYPRQRLVTVELI</sequence>
<name>A0AAV6W0S1_9ARAC</name>
<gene>
    <name evidence="1" type="ORF">JTE90_027370</name>
</gene>
<accession>A0AAV6W0S1</accession>
<proteinExistence type="predicted"/>
<reference evidence="1 2" key="1">
    <citation type="journal article" date="2022" name="Nat. Ecol. Evol.">
        <title>A masculinizing supergene underlies an exaggerated male reproductive morph in a spider.</title>
        <authorList>
            <person name="Hendrickx F."/>
            <person name="De Corte Z."/>
            <person name="Sonet G."/>
            <person name="Van Belleghem S.M."/>
            <person name="Kostlbacher S."/>
            <person name="Vangestel C."/>
        </authorList>
    </citation>
    <scope>NUCLEOTIDE SEQUENCE [LARGE SCALE GENOMIC DNA]</scope>
    <source>
        <strain evidence="1">W744_W776</strain>
    </source>
</reference>
<dbReference type="AlphaFoldDB" id="A0AAV6W0S1"/>
<evidence type="ECO:0000313" key="2">
    <source>
        <dbReference type="Proteomes" id="UP000827092"/>
    </source>
</evidence>
<dbReference type="EMBL" id="JAFNEN010000002">
    <property type="protein sequence ID" value="KAG8201891.1"/>
    <property type="molecule type" value="Genomic_DNA"/>
</dbReference>